<feature type="non-terminal residue" evidence="1">
    <location>
        <position position="1"/>
    </location>
</feature>
<organism evidence="1 2">
    <name type="scientific">Trifolium medium</name>
    <dbReference type="NCBI Taxonomy" id="97028"/>
    <lineage>
        <taxon>Eukaryota</taxon>
        <taxon>Viridiplantae</taxon>
        <taxon>Streptophyta</taxon>
        <taxon>Embryophyta</taxon>
        <taxon>Tracheophyta</taxon>
        <taxon>Spermatophyta</taxon>
        <taxon>Magnoliopsida</taxon>
        <taxon>eudicotyledons</taxon>
        <taxon>Gunneridae</taxon>
        <taxon>Pentapetalae</taxon>
        <taxon>rosids</taxon>
        <taxon>fabids</taxon>
        <taxon>Fabales</taxon>
        <taxon>Fabaceae</taxon>
        <taxon>Papilionoideae</taxon>
        <taxon>50 kb inversion clade</taxon>
        <taxon>NPAAA clade</taxon>
        <taxon>Hologalegina</taxon>
        <taxon>IRL clade</taxon>
        <taxon>Trifolieae</taxon>
        <taxon>Trifolium</taxon>
    </lineage>
</organism>
<evidence type="ECO:0000313" key="1">
    <source>
        <dbReference type="EMBL" id="MCI50679.1"/>
    </source>
</evidence>
<dbReference type="Proteomes" id="UP000265520">
    <property type="component" value="Unassembled WGS sequence"/>
</dbReference>
<feature type="non-terminal residue" evidence="1">
    <location>
        <position position="91"/>
    </location>
</feature>
<dbReference type="AlphaFoldDB" id="A0A392SPS5"/>
<reference evidence="1 2" key="1">
    <citation type="journal article" date="2018" name="Front. Plant Sci.">
        <title>Red Clover (Trifolium pratense) and Zigzag Clover (T. medium) - A Picture of Genomic Similarities and Differences.</title>
        <authorList>
            <person name="Dluhosova J."/>
            <person name="Istvanek J."/>
            <person name="Nedelnik J."/>
            <person name="Repkova J."/>
        </authorList>
    </citation>
    <scope>NUCLEOTIDE SEQUENCE [LARGE SCALE GENOMIC DNA]</scope>
    <source>
        <strain evidence="2">cv. 10/8</strain>
        <tissue evidence="1">Leaf</tissue>
    </source>
</reference>
<sequence>ARAYNHYRAESHELQISDESVAGNSNCECDLATPIVSSDDNDNGSIGLVKFMLLFAFFVLRDSYPASAAASDFATGLNLVPVFGDVGDLST</sequence>
<accession>A0A392SPS5</accession>
<keyword evidence="2" id="KW-1185">Reference proteome</keyword>
<protein>
    <submittedName>
        <fullName evidence="1">GDT1-like protein 1 chloroplastic-like</fullName>
    </submittedName>
</protein>
<name>A0A392SPS5_9FABA</name>
<evidence type="ECO:0000313" key="2">
    <source>
        <dbReference type="Proteomes" id="UP000265520"/>
    </source>
</evidence>
<comment type="caution">
    <text evidence="1">The sequence shown here is derived from an EMBL/GenBank/DDBJ whole genome shotgun (WGS) entry which is preliminary data.</text>
</comment>
<dbReference type="EMBL" id="LXQA010420157">
    <property type="protein sequence ID" value="MCI50679.1"/>
    <property type="molecule type" value="Genomic_DNA"/>
</dbReference>
<proteinExistence type="predicted"/>